<dbReference type="InterPro" id="IPR005490">
    <property type="entry name" value="LD_TPept_cat_dom"/>
</dbReference>
<dbReference type="InterPro" id="IPR050979">
    <property type="entry name" value="LD-transpeptidase"/>
</dbReference>
<dbReference type="GO" id="GO:0071972">
    <property type="term" value="F:peptidoglycan L,D-transpeptidase activity"/>
    <property type="evidence" value="ECO:0007669"/>
    <property type="project" value="TreeGrafter"/>
</dbReference>
<keyword evidence="10" id="KW-0449">Lipoprotein</keyword>
<name>A0A1I5S075_9SPHN</name>
<comment type="pathway">
    <text evidence="1 7">Cell wall biogenesis; peptidoglycan biosynthesis.</text>
</comment>
<evidence type="ECO:0000313" key="10">
    <source>
        <dbReference type="EMBL" id="SFP63941.1"/>
    </source>
</evidence>
<dbReference type="Pfam" id="PF03734">
    <property type="entry name" value="YkuD"/>
    <property type="match status" value="1"/>
</dbReference>
<dbReference type="RefSeq" id="WP_093332765.1">
    <property type="nucleotide sequence ID" value="NZ_FOXP01000004.1"/>
</dbReference>
<keyword evidence="11" id="KW-1185">Reference proteome</keyword>
<feature type="chain" id="PRO_5011595839" evidence="8">
    <location>
        <begin position="19"/>
        <end position="336"/>
    </location>
</feature>
<dbReference type="Proteomes" id="UP000199586">
    <property type="component" value="Unassembled WGS sequence"/>
</dbReference>
<evidence type="ECO:0000259" key="9">
    <source>
        <dbReference type="PROSITE" id="PS52029"/>
    </source>
</evidence>
<dbReference type="PANTHER" id="PTHR30582">
    <property type="entry name" value="L,D-TRANSPEPTIDASE"/>
    <property type="match status" value="1"/>
</dbReference>
<evidence type="ECO:0000256" key="2">
    <source>
        <dbReference type="ARBA" id="ARBA00005992"/>
    </source>
</evidence>
<gene>
    <name evidence="10" type="ORF">SAMN04488241_104248</name>
</gene>
<dbReference type="AlphaFoldDB" id="A0A1I5S075"/>
<feature type="signal peptide" evidence="8">
    <location>
        <begin position="1"/>
        <end position="18"/>
    </location>
</feature>
<proteinExistence type="inferred from homology"/>
<dbReference type="SUPFAM" id="SSF47090">
    <property type="entry name" value="PGBD-like"/>
    <property type="match status" value="1"/>
</dbReference>
<evidence type="ECO:0000256" key="3">
    <source>
        <dbReference type="ARBA" id="ARBA00022679"/>
    </source>
</evidence>
<dbReference type="PROSITE" id="PS52029">
    <property type="entry name" value="LD_TPASE"/>
    <property type="match status" value="1"/>
</dbReference>
<dbReference type="GO" id="GO:0071555">
    <property type="term" value="P:cell wall organization"/>
    <property type="evidence" value="ECO:0007669"/>
    <property type="project" value="UniProtKB-UniRule"/>
</dbReference>
<dbReference type="STRING" id="634430.SAMN04488241_104248"/>
<evidence type="ECO:0000256" key="1">
    <source>
        <dbReference type="ARBA" id="ARBA00004752"/>
    </source>
</evidence>
<evidence type="ECO:0000256" key="8">
    <source>
        <dbReference type="SAM" id="SignalP"/>
    </source>
</evidence>
<keyword evidence="6 7" id="KW-0961">Cell wall biogenesis/degradation</keyword>
<evidence type="ECO:0000256" key="6">
    <source>
        <dbReference type="ARBA" id="ARBA00023316"/>
    </source>
</evidence>
<evidence type="ECO:0000313" key="11">
    <source>
        <dbReference type="Proteomes" id="UP000199586"/>
    </source>
</evidence>
<dbReference type="EMBL" id="FOXP01000004">
    <property type="protein sequence ID" value="SFP63941.1"/>
    <property type="molecule type" value="Genomic_DNA"/>
</dbReference>
<dbReference type="InterPro" id="IPR002477">
    <property type="entry name" value="Peptidoglycan-bd-like"/>
</dbReference>
<feature type="active site" description="Nucleophile" evidence="7">
    <location>
        <position position="311"/>
    </location>
</feature>
<comment type="similarity">
    <text evidence="2">Belongs to the YkuD family.</text>
</comment>
<keyword evidence="8" id="KW-0732">Signal</keyword>
<dbReference type="PANTHER" id="PTHR30582:SF30">
    <property type="entry name" value="BLR4375 PROTEIN"/>
    <property type="match status" value="1"/>
</dbReference>
<dbReference type="Gene3D" id="1.10.101.10">
    <property type="entry name" value="PGBD-like superfamily/PGBD"/>
    <property type="match status" value="1"/>
</dbReference>
<reference evidence="10 11" key="1">
    <citation type="submission" date="2016-10" db="EMBL/GenBank/DDBJ databases">
        <authorList>
            <person name="de Groot N.N."/>
        </authorList>
    </citation>
    <scope>NUCLEOTIDE SEQUENCE [LARGE SCALE GENOMIC DNA]</scope>
    <source>
        <strain evidence="10 11">CGMCC 1.9113</strain>
    </source>
</reference>
<dbReference type="GO" id="GO:0008360">
    <property type="term" value="P:regulation of cell shape"/>
    <property type="evidence" value="ECO:0007669"/>
    <property type="project" value="UniProtKB-UniRule"/>
</dbReference>
<dbReference type="GO" id="GO:0005576">
    <property type="term" value="C:extracellular region"/>
    <property type="evidence" value="ECO:0007669"/>
    <property type="project" value="TreeGrafter"/>
</dbReference>
<sequence>MKRLSTILLLAASAVASAQSAPGPAPRPTIPPVDRNILHVQVILDKLGFGPGVLDGRGGQTLTNALLGFQESRGLPRTGEPDAATLRALYPYRAARPTIQVTLDGAAFRGPFINPLPTEYVDQAKLDTMAYTRPLEGLAERFHTTPQALIALNRPGMRIAPGVKIVVPNALPTSRAYPADATPTWRTTLASLNVDAAVPQAERIEVLKSRGILRVLGSDGRLLSQYTATIGSARDPLPLGNWKVLHVSPNPDWKMNPAILKGVSDDTPSQIIPPGPNNPVGVVWIDLSKEHYGIHGTPDPAKIGVAQSNGCVRLTNWDAARIALMVKGGTPVIFRA</sequence>
<keyword evidence="4 7" id="KW-0133">Cell shape</keyword>
<evidence type="ECO:0000256" key="5">
    <source>
        <dbReference type="ARBA" id="ARBA00022984"/>
    </source>
</evidence>
<keyword evidence="5 7" id="KW-0573">Peptidoglycan synthesis</keyword>
<dbReference type="GO" id="GO:0018104">
    <property type="term" value="P:peptidoglycan-protein cross-linking"/>
    <property type="evidence" value="ECO:0007669"/>
    <property type="project" value="TreeGrafter"/>
</dbReference>
<dbReference type="InterPro" id="IPR036366">
    <property type="entry name" value="PGBDSf"/>
</dbReference>
<organism evidence="10 11">
    <name type="scientific">Sphingomonas rubra</name>
    <dbReference type="NCBI Taxonomy" id="634430"/>
    <lineage>
        <taxon>Bacteria</taxon>
        <taxon>Pseudomonadati</taxon>
        <taxon>Pseudomonadota</taxon>
        <taxon>Alphaproteobacteria</taxon>
        <taxon>Sphingomonadales</taxon>
        <taxon>Sphingomonadaceae</taxon>
        <taxon>Sphingomonas</taxon>
    </lineage>
</organism>
<dbReference type="UniPathway" id="UPA00219"/>
<evidence type="ECO:0000256" key="7">
    <source>
        <dbReference type="PROSITE-ProRule" id="PRU01373"/>
    </source>
</evidence>
<accession>A0A1I5S075</accession>
<dbReference type="Pfam" id="PF01471">
    <property type="entry name" value="PG_binding_1"/>
    <property type="match status" value="1"/>
</dbReference>
<dbReference type="OrthoDB" id="9787225at2"/>
<dbReference type="SUPFAM" id="SSF141523">
    <property type="entry name" value="L,D-transpeptidase catalytic domain-like"/>
    <property type="match status" value="1"/>
</dbReference>
<feature type="active site" description="Proton donor/acceptor" evidence="7">
    <location>
        <position position="295"/>
    </location>
</feature>
<dbReference type="CDD" id="cd16913">
    <property type="entry name" value="YkuD_like"/>
    <property type="match status" value="1"/>
</dbReference>
<dbReference type="GO" id="GO:0016740">
    <property type="term" value="F:transferase activity"/>
    <property type="evidence" value="ECO:0007669"/>
    <property type="project" value="UniProtKB-KW"/>
</dbReference>
<evidence type="ECO:0000256" key="4">
    <source>
        <dbReference type="ARBA" id="ARBA00022960"/>
    </source>
</evidence>
<dbReference type="InterPro" id="IPR036365">
    <property type="entry name" value="PGBD-like_sf"/>
</dbReference>
<dbReference type="Gene3D" id="2.40.440.10">
    <property type="entry name" value="L,D-transpeptidase catalytic domain-like"/>
    <property type="match status" value="1"/>
</dbReference>
<protein>
    <submittedName>
        <fullName evidence="10">Lipoprotein-anchoring transpeptidase ErfK/SrfK</fullName>
    </submittedName>
</protein>
<feature type="domain" description="L,D-TPase catalytic" evidence="9">
    <location>
        <begin position="202"/>
        <end position="335"/>
    </location>
</feature>
<keyword evidence="3" id="KW-0808">Transferase</keyword>
<dbReference type="InterPro" id="IPR038063">
    <property type="entry name" value="Transpep_catalytic_dom"/>
</dbReference>